<gene>
    <name evidence="1" type="ORF">PVAND_017829</name>
</gene>
<name>A0A9J6B9C8_POLVA</name>
<protein>
    <submittedName>
        <fullName evidence="1">Uncharacterized protein</fullName>
    </submittedName>
</protein>
<dbReference type="EMBL" id="JADBJN010000104">
    <property type="protein sequence ID" value="KAG5666115.1"/>
    <property type="molecule type" value="Genomic_DNA"/>
</dbReference>
<proteinExistence type="predicted"/>
<dbReference type="AlphaFoldDB" id="A0A9J6B9C8"/>
<comment type="caution">
    <text evidence="1">The sequence shown here is derived from an EMBL/GenBank/DDBJ whole genome shotgun (WGS) entry which is preliminary data.</text>
</comment>
<reference evidence="1" key="1">
    <citation type="submission" date="2021-03" db="EMBL/GenBank/DDBJ databases">
        <title>Chromosome level genome of the anhydrobiotic midge Polypedilum vanderplanki.</title>
        <authorList>
            <person name="Yoshida Y."/>
            <person name="Kikawada T."/>
            <person name="Gusev O."/>
        </authorList>
    </citation>
    <scope>NUCLEOTIDE SEQUENCE</scope>
    <source>
        <strain evidence="1">NIAS01</strain>
        <tissue evidence="1">Whole body or cell culture</tissue>
    </source>
</reference>
<evidence type="ECO:0000313" key="2">
    <source>
        <dbReference type="Proteomes" id="UP001107558"/>
    </source>
</evidence>
<sequence>MAAWRNGSASDSRSGGWEFNSLSESDGDYHPITDVPAYLYVLVYENAREINDPDPYPGRDFADNLFFVRDYQCKLPKFPQMDLDEVI</sequence>
<evidence type="ECO:0000313" key="1">
    <source>
        <dbReference type="EMBL" id="KAG5666115.1"/>
    </source>
</evidence>
<organism evidence="1 2">
    <name type="scientific">Polypedilum vanderplanki</name>
    <name type="common">Sleeping chironomid midge</name>
    <dbReference type="NCBI Taxonomy" id="319348"/>
    <lineage>
        <taxon>Eukaryota</taxon>
        <taxon>Metazoa</taxon>
        <taxon>Ecdysozoa</taxon>
        <taxon>Arthropoda</taxon>
        <taxon>Hexapoda</taxon>
        <taxon>Insecta</taxon>
        <taxon>Pterygota</taxon>
        <taxon>Neoptera</taxon>
        <taxon>Endopterygota</taxon>
        <taxon>Diptera</taxon>
        <taxon>Nematocera</taxon>
        <taxon>Chironomoidea</taxon>
        <taxon>Chironomidae</taxon>
        <taxon>Chironominae</taxon>
        <taxon>Polypedilum</taxon>
        <taxon>Polypedilum</taxon>
    </lineage>
</organism>
<dbReference type="Proteomes" id="UP001107558">
    <property type="component" value="Unassembled WGS sequence"/>
</dbReference>
<keyword evidence="2" id="KW-1185">Reference proteome</keyword>
<accession>A0A9J6B9C8</accession>